<sequence length="100" mass="10559">MGASDRESPSGDETIRSRHDWAATSPSQAIVEAVATVEETTPVALVRETETTLYEYVDPEALDSLVGSDRSGSVAVAFDIDSLHVTVSSGGQLVIDLGEH</sequence>
<dbReference type="Proteomes" id="UP000198882">
    <property type="component" value="Unassembled WGS sequence"/>
</dbReference>
<organism evidence="3 4">
    <name type="scientific">Natronorubrum texcoconense</name>
    <dbReference type="NCBI Taxonomy" id="1095776"/>
    <lineage>
        <taxon>Archaea</taxon>
        <taxon>Methanobacteriati</taxon>
        <taxon>Methanobacteriota</taxon>
        <taxon>Stenosarchaea group</taxon>
        <taxon>Halobacteria</taxon>
        <taxon>Halobacteriales</taxon>
        <taxon>Natrialbaceae</taxon>
        <taxon>Natronorubrum</taxon>
    </lineage>
</organism>
<feature type="compositionally biased region" description="Basic and acidic residues" evidence="1">
    <location>
        <begin position="1"/>
        <end position="21"/>
    </location>
</feature>
<proteinExistence type="predicted"/>
<evidence type="ECO:0000313" key="3">
    <source>
        <dbReference type="EMBL" id="SDK71666.1"/>
    </source>
</evidence>
<dbReference type="OrthoDB" id="271604at2157"/>
<accession>A0A1G9E695</accession>
<evidence type="ECO:0000256" key="1">
    <source>
        <dbReference type="SAM" id="MobiDB-lite"/>
    </source>
</evidence>
<protein>
    <recommendedName>
        <fullName evidence="2">Halobacterial output domain-containing protein</fullName>
    </recommendedName>
</protein>
<dbReference type="EMBL" id="FNFE01000006">
    <property type="protein sequence ID" value="SDK71666.1"/>
    <property type="molecule type" value="Genomic_DNA"/>
</dbReference>
<dbReference type="RefSeq" id="WP_090310535.1">
    <property type="nucleotide sequence ID" value="NZ_FNFE01000006.1"/>
</dbReference>
<evidence type="ECO:0000259" key="2">
    <source>
        <dbReference type="Pfam" id="PF18545"/>
    </source>
</evidence>
<feature type="region of interest" description="Disordered" evidence="1">
    <location>
        <begin position="1"/>
        <end position="23"/>
    </location>
</feature>
<dbReference type="InterPro" id="IPR040624">
    <property type="entry name" value="HalOD1"/>
</dbReference>
<evidence type="ECO:0000313" key="4">
    <source>
        <dbReference type="Proteomes" id="UP000198882"/>
    </source>
</evidence>
<feature type="domain" description="Halobacterial output" evidence="2">
    <location>
        <begin position="24"/>
        <end position="96"/>
    </location>
</feature>
<keyword evidence="4" id="KW-1185">Reference proteome</keyword>
<name>A0A1G9E695_9EURY</name>
<dbReference type="Pfam" id="PF18545">
    <property type="entry name" value="HalOD1"/>
    <property type="match status" value="1"/>
</dbReference>
<gene>
    <name evidence="3" type="ORF">SAMN04515672_3776</name>
</gene>
<dbReference type="AlphaFoldDB" id="A0A1G9E695"/>
<reference evidence="4" key="1">
    <citation type="submission" date="2016-10" db="EMBL/GenBank/DDBJ databases">
        <authorList>
            <person name="Varghese N."/>
            <person name="Submissions S."/>
        </authorList>
    </citation>
    <scope>NUCLEOTIDE SEQUENCE [LARGE SCALE GENOMIC DNA]</scope>
    <source>
        <strain evidence="4">B4,CECT 8067,JCM 17497</strain>
    </source>
</reference>